<dbReference type="RefSeq" id="WP_343884144.1">
    <property type="nucleotide sequence ID" value="NZ_BAAAKI010000001.1"/>
</dbReference>
<organism evidence="5 6">
    <name type="scientific">Luteococcus sanguinis</name>
    <dbReference type="NCBI Taxonomy" id="174038"/>
    <lineage>
        <taxon>Bacteria</taxon>
        <taxon>Bacillati</taxon>
        <taxon>Actinomycetota</taxon>
        <taxon>Actinomycetes</taxon>
        <taxon>Propionibacteriales</taxon>
        <taxon>Propionibacteriaceae</taxon>
        <taxon>Luteococcus</taxon>
    </lineage>
</organism>
<dbReference type="Gene3D" id="3.10.129.10">
    <property type="entry name" value="Hotdog Thioesterase"/>
    <property type="match status" value="1"/>
</dbReference>
<reference evidence="6" key="1">
    <citation type="journal article" date="2019" name="Int. J. Syst. Evol. Microbiol.">
        <title>The Global Catalogue of Microorganisms (GCM) 10K type strain sequencing project: providing services to taxonomists for standard genome sequencing and annotation.</title>
        <authorList>
            <consortium name="The Broad Institute Genomics Platform"/>
            <consortium name="The Broad Institute Genome Sequencing Center for Infectious Disease"/>
            <person name="Wu L."/>
            <person name="Ma J."/>
        </authorList>
    </citation>
    <scope>NUCLEOTIDE SEQUENCE [LARGE SCALE GENOMIC DNA]</scope>
    <source>
        <strain evidence="6">CGMCC 1.15277</strain>
    </source>
</reference>
<evidence type="ECO:0000313" key="6">
    <source>
        <dbReference type="Proteomes" id="UP001596266"/>
    </source>
</evidence>
<dbReference type="EC" id="3.1.2.-" evidence="5"/>
<keyword evidence="2 5" id="KW-0378">Hydrolase</keyword>
<feature type="region of interest" description="Disordered" evidence="3">
    <location>
        <begin position="9"/>
        <end position="31"/>
    </location>
</feature>
<dbReference type="InterPro" id="IPR003736">
    <property type="entry name" value="PAAI_dom"/>
</dbReference>
<evidence type="ECO:0000256" key="1">
    <source>
        <dbReference type="ARBA" id="ARBA00008324"/>
    </source>
</evidence>
<gene>
    <name evidence="5" type="ORF">ACFP57_07640</name>
</gene>
<dbReference type="InterPro" id="IPR006683">
    <property type="entry name" value="Thioestr_dom"/>
</dbReference>
<dbReference type="Pfam" id="PF03061">
    <property type="entry name" value="4HBT"/>
    <property type="match status" value="1"/>
</dbReference>
<dbReference type="NCBIfam" id="TIGR00369">
    <property type="entry name" value="unchar_dom_1"/>
    <property type="match status" value="1"/>
</dbReference>
<evidence type="ECO:0000256" key="3">
    <source>
        <dbReference type="SAM" id="MobiDB-lite"/>
    </source>
</evidence>
<dbReference type="CDD" id="cd03443">
    <property type="entry name" value="PaaI_thioesterase"/>
    <property type="match status" value="1"/>
</dbReference>
<comment type="caution">
    <text evidence="5">The sequence shown here is derived from an EMBL/GenBank/DDBJ whole genome shotgun (WGS) entry which is preliminary data.</text>
</comment>
<dbReference type="InterPro" id="IPR039298">
    <property type="entry name" value="ACOT13"/>
</dbReference>
<evidence type="ECO:0000313" key="5">
    <source>
        <dbReference type="EMBL" id="MFC6396855.1"/>
    </source>
</evidence>
<protein>
    <submittedName>
        <fullName evidence="5">PaaI family thioesterase</fullName>
        <ecNumber evidence="5">3.1.2.-</ecNumber>
    </submittedName>
</protein>
<comment type="similarity">
    <text evidence="1">Belongs to the thioesterase PaaI family.</text>
</comment>
<evidence type="ECO:0000259" key="4">
    <source>
        <dbReference type="Pfam" id="PF03061"/>
    </source>
</evidence>
<feature type="domain" description="Thioesterase" evidence="4">
    <location>
        <begin position="29"/>
        <end position="105"/>
    </location>
</feature>
<dbReference type="InterPro" id="IPR029069">
    <property type="entry name" value="HotDog_dom_sf"/>
</dbReference>
<dbReference type="Proteomes" id="UP001596266">
    <property type="component" value="Unassembled WGS sequence"/>
</dbReference>
<evidence type="ECO:0000256" key="2">
    <source>
        <dbReference type="ARBA" id="ARBA00022801"/>
    </source>
</evidence>
<dbReference type="GO" id="GO:0016787">
    <property type="term" value="F:hydrolase activity"/>
    <property type="evidence" value="ECO:0007669"/>
    <property type="project" value="UniProtKB-KW"/>
</dbReference>
<name>A0ABW1X057_9ACTN</name>
<feature type="compositionally biased region" description="Low complexity" evidence="3">
    <location>
        <begin position="11"/>
        <end position="23"/>
    </location>
</feature>
<dbReference type="EMBL" id="JBHSUA010000015">
    <property type="protein sequence ID" value="MFC6396855.1"/>
    <property type="molecule type" value="Genomic_DNA"/>
</dbReference>
<accession>A0ABW1X057</accession>
<dbReference type="SUPFAM" id="SSF54637">
    <property type="entry name" value="Thioesterase/thiol ester dehydrase-isomerase"/>
    <property type="match status" value="1"/>
</dbReference>
<proteinExistence type="inferred from homology"/>
<keyword evidence="6" id="KW-1185">Reference proteome</keyword>
<sequence length="120" mass="12505">MGFLEHVGISTDDATTTAHTDQTSENASGGVHGGLLATMLDSAMGSACRAELDNEDAKVVTVQLSVTYLNGAEPGDDLRADATVKKASKTLCLVDGEVRRVSDELLVAQGQATFAVLHED</sequence>
<dbReference type="PANTHER" id="PTHR21660">
    <property type="entry name" value="THIOESTERASE SUPERFAMILY MEMBER-RELATED"/>
    <property type="match status" value="1"/>
</dbReference>
<dbReference type="PANTHER" id="PTHR21660:SF1">
    <property type="entry name" value="ACYL-COENZYME A THIOESTERASE 13"/>
    <property type="match status" value="1"/>
</dbReference>